<dbReference type="Gene3D" id="3.50.50.60">
    <property type="entry name" value="FAD/NAD(P)-binding domain"/>
    <property type="match status" value="1"/>
</dbReference>
<dbReference type="AlphaFoldDB" id="L7KP54"/>
<dbReference type="Gene3D" id="3.30.9.10">
    <property type="entry name" value="D-Amino Acid Oxidase, subunit A, domain 2"/>
    <property type="match status" value="1"/>
</dbReference>
<gene>
    <name evidence="5" type="ORF">GOACH_22_00900</name>
</gene>
<keyword evidence="5" id="KW-0560">Oxidoreductase</keyword>
<evidence type="ECO:0000256" key="3">
    <source>
        <dbReference type="SAM" id="MobiDB-lite"/>
    </source>
</evidence>
<dbReference type="eggNOG" id="COG0654">
    <property type="taxonomic scope" value="Bacteria"/>
</dbReference>
<dbReference type="GO" id="GO:0016709">
    <property type="term" value="F:oxidoreductase activity, acting on paired donors, with incorporation or reduction of molecular oxygen, NAD(P)H as one donor, and incorporation of one atom of oxygen"/>
    <property type="evidence" value="ECO:0007669"/>
    <property type="project" value="UniProtKB-ARBA"/>
</dbReference>
<keyword evidence="2" id="KW-0274">FAD</keyword>
<dbReference type="RefSeq" id="WP_005177855.1">
    <property type="nucleotide sequence ID" value="NZ_BANR01000022.1"/>
</dbReference>
<dbReference type="GO" id="GO:0071949">
    <property type="term" value="F:FAD binding"/>
    <property type="evidence" value="ECO:0007669"/>
    <property type="project" value="InterPro"/>
</dbReference>
<evidence type="ECO:0000256" key="1">
    <source>
        <dbReference type="ARBA" id="ARBA00022630"/>
    </source>
</evidence>
<comment type="caution">
    <text evidence="5">The sequence shown here is derived from an EMBL/GenBank/DDBJ whole genome shotgun (WGS) entry which is preliminary data.</text>
</comment>
<organism evidence="5 6">
    <name type="scientific">Gordonia aichiensis NBRC 108223</name>
    <dbReference type="NCBI Taxonomy" id="1220583"/>
    <lineage>
        <taxon>Bacteria</taxon>
        <taxon>Bacillati</taxon>
        <taxon>Actinomycetota</taxon>
        <taxon>Actinomycetes</taxon>
        <taxon>Mycobacteriales</taxon>
        <taxon>Gordoniaceae</taxon>
        <taxon>Gordonia</taxon>
    </lineage>
</organism>
<dbReference type="InterPro" id="IPR002938">
    <property type="entry name" value="FAD-bd"/>
</dbReference>
<evidence type="ECO:0000313" key="5">
    <source>
        <dbReference type="EMBL" id="GAC50291.1"/>
    </source>
</evidence>
<feature type="region of interest" description="Disordered" evidence="3">
    <location>
        <begin position="581"/>
        <end position="614"/>
    </location>
</feature>
<dbReference type="Proteomes" id="UP000010988">
    <property type="component" value="Unassembled WGS sequence"/>
</dbReference>
<dbReference type="InterPro" id="IPR036188">
    <property type="entry name" value="FAD/NAD-bd_sf"/>
</dbReference>
<dbReference type="STRING" id="1220583.GOACH_22_00900"/>
<keyword evidence="5" id="KW-0503">Monooxygenase</keyword>
<dbReference type="Pfam" id="PF21274">
    <property type="entry name" value="Rng_hyd_C"/>
    <property type="match status" value="1"/>
</dbReference>
<dbReference type="PANTHER" id="PTHR43004">
    <property type="entry name" value="TRK SYSTEM POTASSIUM UPTAKE PROTEIN"/>
    <property type="match status" value="1"/>
</dbReference>
<accession>L7KP54</accession>
<reference evidence="5 6" key="1">
    <citation type="submission" date="2012-12" db="EMBL/GenBank/DDBJ databases">
        <title>Whole genome shotgun sequence of Gordonia aichiensis NBRC 108223.</title>
        <authorList>
            <person name="Isaki-Nakamura S."/>
            <person name="Hosoyama A."/>
            <person name="Tsuchikane K."/>
            <person name="Ando Y."/>
            <person name="Baba S."/>
            <person name="Ohji S."/>
            <person name="Hamada M."/>
            <person name="Tamura T."/>
            <person name="Yamazoe A."/>
            <person name="Yamazaki S."/>
            <person name="Fujita N."/>
        </authorList>
    </citation>
    <scope>NUCLEOTIDE SEQUENCE [LARGE SCALE GENOMIC DNA]</scope>
    <source>
        <strain evidence="5 6">NBRC 108223</strain>
    </source>
</reference>
<keyword evidence="6" id="KW-1185">Reference proteome</keyword>
<evidence type="ECO:0000259" key="4">
    <source>
        <dbReference type="Pfam" id="PF01494"/>
    </source>
</evidence>
<sequence length="614" mass="67150">METVTTNVLIVGAGPAGLTAAALLAKYGVRALTVSRYSGTANSPRAHITNQCAMEVFRDLGIDDRVRAAAVPNEYMGNNVWATSFAGTEIARLNSWGSGTLRHADYEVSSPTEMCNIPQHVLEPILLQAAREFGAEIRFSTEAVSLTDTGDHVDAIVRERTTGAEYRVRATYVIGADGGRSTVAQQLEFPLRGEMGLGAAMNIWLEADLSQYTAHRPGTLYWMAQPGNDYWVGSGTWICVKPWTEWVLLCMYNPEDGEPDTSEEAVIERARTTIGDDSIDIRIKSVSKWQINHVIADTFSKGRVFLAGDAAHRHPPANGLGTNTSVQDSFNLAWKLAMVLRGGAGPALLDTYTQERQPVGEQVIDRAMQSVRNMLPISKALGFEPGQSAEDGWRMLDELFSGTERGAQRRRELDSAVALQNYQFNAHGVELGQRYSSTCIVDDGTDYPDSPRDEELYYQPTTHPGARIPHAWVEKGRRRVSTIDVTGHGELTLVIGENGARWADAARRVAHELGVGLRVRAIGTGCEYHDVLREWTQQREVGDDGALLVRPDHHVAWRSMAMDTDPVTALRTALATVLARSVPAHTTPPDEDLDTQDGRIPDPASVAPVVTAGI</sequence>
<dbReference type="PRINTS" id="PR00420">
    <property type="entry name" value="RNGMNOXGNASE"/>
</dbReference>
<feature type="domain" description="FAD-binding" evidence="4">
    <location>
        <begin position="6"/>
        <end position="367"/>
    </location>
</feature>
<keyword evidence="1" id="KW-0285">Flavoprotein</keyword>
<dbReference type="Gene3D" id="3.40.30.120">
    <property type="match status" value="1"/>
</dbReference>
<dbReference type="InterPro" id="IPR050641">
    <property type="entry name" value="RIFMO-like"/>
</dbReference>
<protein>
    <submittedName>
        <fullName evidence="5">Putative phenol monooxygenase</fullName>
    </submittedName>
</protein>
<dbReference type="Pfam" id="PF01494">
    <property type="entry name" value="FAD_binding_3"/>
    <property type="match status" value="1"/>
</dbReference>
<dbReference type="PANTHER" id="PTHR43004:SF8">
    <property type="entry name" value="FAD-BINDING DOMAIN-CONTAINING PROTEIN-RELATED"/>
    <property type="match status" value="1"/>
</dbReference>
<dbReference type="SUPFAM" id="SSF51905">
    <property type="entry name" value="FAD/NAD(P)-binding domain"/>
    <property type="match status" value="1"/>
</dbReference>
<proteinExistence type="predicted"/>
<dbReference type="EMBL" id="BANR01000022">
    <property type="protein sequence ID" value="GAC50291.1"/>
    <property type="molecule type" value="Genomic_DNA"/>
</dbReference>
<name>L7KP54_9ACTN</name>
<evidence type="ECO:0000313" key="6">
    <source>
        <dbReference type="Proteomes" id="UP000010988"/>
    </source>
</evidence>
<evidence type="ECO:0000256" key="2">
    <source>
        <dbReference type="ARBA" id="ARBA00022827"/>
    </source>
</evidence>